<evidence type="ECO:0000313" key="2">
    <source>
        <dbReference type="Proteomes" id="UP001386437"/>
    </source>
</evidence>
<protein>
    <recommendedName>
        <fullName evidence="3">AP2 domain-containing protein</fullName>
    </recommendedName>
</protein>
<evidence type="ECO:0008006" key="3">
    <source>
        <dbReference type="Google" id="ProtNLM"/>
    </source>
</evidence>
<sequence>MTGRPGGKHERFAWAYRLRDGKIFTFSETQRFSGSRNEIRHEAARYAVSRIERYFDSRGSR</sequence>
<dbReference type="EMBL" id="JACFYJ010000008">
    <property type="protein sequence ID" value="MEI5997117.1"/>
    <property type="molecule type" value="Genomic_DNA"/>
</dbReference>
<comment type="caution">
    <text evidence="1">The sequence shown here is derived from an EMBL/GenBank/DDBJ whole genome shotgun (WGS) entry which is preliminary data.</text>
</comment>
<evidence type="ECO:0000313" key="1">
    <source>
        <dbReference type="EMBL" id="MEI5997117.1"/>
    </source>
</evidence>
<proteinExistence type="predicted"/>
<name>A0ABU8INX4_9BURK</name>
<dbReference type="RefSeq" id="WP_336597483.1">
    <property type="nucleotide sequence ID" value="NZ_JACFYJ010000008.1"/>
</dbReference>
<reference evidence="1 2" key="1">
    <citation type="journal article" date="2022" name="Arch. Microbiol.">
        <title>Paraburkholderia bengalensis sp. nov. isolated from roots of Oryza sativa, IR64.</title>
        <authorList>
            <person name="Nag P."/>
            <person name="Mondal N."/>
            <person name="Sarkar J."/>
            <person name="Das S."/>
        </authorList>
    </citation>
    <scope>NUCLEOTIDE SEQUENCE [LARGE SCALE GENOMIC DNA]</scope>
    <source>
        <strain evidence="1 2">IR64_4_BI</strain>
    </source>
</reference>
<accession>A0ABU8INX4</accession>
<dbReference type="Proteomes" id="UP001386437">
    <property type="component" value="Unassembled WGS sequence"/>
</dbReference>
<organism evidence="1 2">
    <name type="scientific">Paraburkholderia bengalensis</name>
    <dbReference type="NCBI Taxonomy" id="2747562"/>
    <lineage>
        <taxon>Bacteria</taxon>
        <taxon>Pseudomonadati</taxon>
        <taxon>Pseudomonadota</taxon>
        <taxon>Betaproteobacteria</taxon>
        <taxon>Burkholderiales</taxon>
        <taxon>Burkholderiaceae</taxon>
        <taxon>Paraburkholderia</taxon>
    </lineage>
</organism>
<keyword evidence="2" id="KW-1185">Reference proteome</keyword>
<gene>
    <name evidence="1" type="ORF">H3V53_07850</name>
</gene>